<reference evidence="1 2" key="1">
    <citation type="journal article" date="2017" name="Curr. Biol.">
        <title>The Evolution of Venom by Co-option of Single-Copy Genes.</title>
        <authorList>
            <person name="Martinson E.O."/>
            <person name="Mrinalini"/>
            <person name="Kelkar Y.D."/>
            <person name="Chang C.H."/>
            <person name="Werren J.H."/>
        </authorList>
    </citation>
    <scope>NUCLEOTIDE SEQUENCE [LARGE SCALE GENOMIC DNA]</scope>
    <source>
        <strain evidence="1 2">Alberta</strain>
        <tissue evidence="1">Whole body</tissue>
    </source>
</reference>
<evidence type="ECO:0000313" key="2">
    <source>
        <dbReference type="Proteomes" id="UP000215335"/>
    </source>
</evidence>
<organism evidence="1 2">
    <name type="scientific">Trichomalopsis sarcophagae</name>
    <dbReference type="NCBI Taxonomy" id="543379"/>
    <lineage>
        <taxon>Eukaryota</taxon>
        <taxon>Metazoa</taxon>
        <taxon>Ecdysozoa</taxon>
        <taxon>Arthropoda</taxon>
        <taxon>Hexapoda</taxon>
        <taxon>Insecta</taxon>
        <taxon>Pterygota</taxon>
        <taxon>Neoptera</taxon>
        <taxon>Endopterygota</taxon>
        <taxon>Hymenoptera</taxon>
        <taxon>Apocrita</taxon>
        <taxon>Proctotrupomorpha</taxon>
        <taxon>Chalcidoidea</taxon>
        <taxon>Pteromalidae</taxon>
        <taxon>Pteromalinae</taxon>
        <taxon>Trichomalopsis</taxon>
    </lineage>
</organism>
<proteinExistence type="predicted"/>
<sequence>MKKRVQFRSAIVAQLLYPNFTRWTTKTGYRIIVLLRTKPRGDYSNCILAKRIYEKKTDPSPLIQVKLSLGTKQLSPELPTTG</sequence>
<accession>A0A232FJH1</accession>
<dbReference type="EMBL" id="NNAY01000116">
    <property type="protein sequence ID" value="OXU30822.1"/>
    <property type="molecule type" value="Genomic_DNA"/>
</dbReference>
<evidence type="ECO:0000313" key="1">
    <source>
        <dbReference type="EMBL" id="OXU30822.1"/>
    </source>
</evidence>
<protein>
    <submittedName>
        <fullName evidence="1">Uncharacterized protein</fullName>
    </submittedName>
</protein>
<comment type="caution">
    <text evidence="1">The sequence shown here is derived from an EMBL/GenBank/DDBJ whole genome shotgun (WGS) entry which is preliminary data.</text>
</comment>
<keyword evidence="2" id="KW-1185">Reference proteome</keyword>
<name>A0A232FJH1_9HYME</name>
<dbReference type="AlphaFoldDB" id="A0A232FJH1"/>
<dbReference type="Proteomes" id="UP000215335">
    <property type="component" value="Unassembled WGS sequence"/>
</dbReference>
<gene>
    <name evidence="1" type="ORF">TSAR_006314</name>
</gene>